<sequence length="251" mass="29253">MEKLFTIAAIIMAIIVIMDGSIVYLIVKERLWRDDNAVLILNLMIGFMIHCVWQMSSLTCDTFQWPFPLPLILVLEIIAHVAILLTLVFLSSDRYYARKKKTLVKIYCREYAGKRVWRIHHKDYVTAVSNGTVNDRSWQKTHIESRRLTLTVAALVFGQCTTWVPIYVYMIVARKDIFDDPQNPIFVLLLFANFLAAPILIYLFSKQFRLYFKRHFLCCLYPDSARQQSWIDLSMESSRQSSLQGRSSPIA</sequence>
<feature type="transmembrane region" description="Helical" evidence="8">
    <location>
        <begin position="67"/>
        <end position="90"/>
    </location>
</feature>
<evidence type="ECO:0000256" key="3">
    <source>
        <dbReference type="ARBA" id="ARBA00022989"/>
    </source>
</evidence>
<dbReference type="PANTHER" id="PTHR45695">
    <property type="entry name" value="LEUCOKININ RECEPTOR-RELATED"/>
    <property type="match status" value="1"/>
</dbReference>
<keyword evidence="7" id="KW-0807">Transducer</keyword>
<dbReference type="PRINTS" id="PR00237">
    <property type="entry name" value="GPCRRHODOPSN"/>
</dbReference>
<keyword evidence="4" id="KW-0297">G-protein coupled receptor</keyword>
<keyword evidence="5 8" id="KW-0472">Membrane</keyword>
<name>A0A9Q1H4U6_HOLLE</name>
<evidence type="ECO:0000256" key="2">
    <source>
        <dbReference type="ARBA" id="ARBA00022692"/>
    </source>
</evidence>
<feature type="transmembrane region" description="Helical" evidence="8">
    <location>
        <begin position="148"/>
        <end position="172"/>
    </location>
</feature>
<evidence type="ECO:0000256" key="1">
    <source>
        <dbReference type="ARBA" id="ARBA00004141"/>
    </source>
</evidence>
<dbReference type="GO" id="GO:0005886">
    <property type="term" value="C:plasma membrane"/>
    <property type="evidence" value="ECO:0007669"/>
    <property type="project" value="TreeGrafter"/>
</dbReference>
<evidence type="ECO:0008006" key="11">
    <source>
        <dbReference type="Google" id="ProtNLM"/>
    </source>
</evidence>
<dbReference type="OrthoDB" id="10519143at2759"/>
<feature type="transmembrane region" description="Helical" evidence="8">
    <location>
        <begin position="38"/>
        <end position="55"/>
    </location>
</feature>
<dbReference type="EMBL" id="JAIZAY010000011">
    <property type="protein sequence ID" value="KAJ8033329.1"/>
    <property type="molecule type" value="Genomic_DNA"/>
</dbReference>
<evidence type="ECO:0000256" key="7">
    <source>
        <dbReference type="ARBA" id="ARBA00023224"/>
    </source>
</evidence>
<dbReference type="SUPFAM" id="SSF81321">
    <property type="entry name" value="Family A G protein-coupled receptor-like"/>
    <property type="match status" value="1"/>
</dbReference>
<comment type="subcellular location">
    <subcellularLocation>
        <location evidence="1">Membrane</location>
        <topology evidence="1">Multi-pass membrane protein</topology>
    </subcellularLocation>
</comment>
<evidence type="ECO:0000256" key="8">
    <source>
        <dbReference type="SAM" id="Phobius"/>
    </source>
</evidence>
<keyword evidence="3 8" id="KW-1133">Transmembrane helix</keyword>
<evidence type="ECO:0000256" key="5">
    <source>
        <dbReference type="ARBA" id="ARBA00023136"/>
    </source>
</evidence>
<dbReference type="Proteomes" id="UP001152320">
    <property type="component" value="Chromosome 11"/>
</dbReference>
<comment type="caution">
    <text evidence="9">The sequence shown here is derived from an EMBL/GenBank/DDBJ whole genome shotgun (WGS) entry which is preliminary data.</text>
</comment>
<evidence type="ECO:0000313" key="10">
    <source>
        <dbReference type="Proteomes" id="UP001152320"/>
    </source>
</evidence>
<keyword evidence="2 8" id="KW-0812">Transmembrane</keyword>
<dbReference type="GO" id="GO:0004930">
    <property type="term" value="F:G protein-coupled receptor activity"/>
    <property type="evidence" value="ECO:0007669"/>
    <property type="project" value="UniProtKB-KW"/>
</dbReference>
<accession>A0A9Q1H4U6</accession>
<evidence type="ECO:0000256" key="4">
    <source>
        <dbReference type="ARBA" id="ARBA00023040"/>
    </source>
</evidence>
<feature type="transmembrane region" description="Helical" evidence="8">
    <location>
        <begin position="184"/>
        <end position="204"/>
    </location>
</feature>
<proteinExistence type="predicted"/>
<gene>
    <name evidence="9" type="ORF">HOLleu_23532</name>
</gene>
<dbReference type="Gene3D" id="1.20.1070.10">
    <property type="entry name" value="Rhodopsin 7-helix transmembrane proteins"/>
    <property type="match status" value="1"/>
</dbReference>
<evidence type="ECO:0000313" key="9">
    <source>
        <dbReference type="EMBL" id="KAJ8033329.1"/>
    </source>
</evidence>
<dbReference type="InterPro" id="IPR000276">
    <property type="entry name" value="GPCR_Rhodpsn"/>
</dbReference>
<keyword evidence="10" id="KW-1185">Reference proteome</keyword>
<organism evidence="9 10">
    <name type="scientific">Holothuria leucospilota</name>
    <name type="common">Black long sea cucumber</name>
    <name type="synonym">Mertensiothuria leucospilota</name>
    <dbReference type="NCBI Taxonomy" id="206669"/>
    <lineage>
        <taxon>Eukaryota</taxon>
        <taxon>Metazoa</taxon>
        <taxon>Echinodermata</taxon>
        <taxon>Eleutherozoa</taxon>
        <taxon>Echinozoa</taxon>
        <taxon>Holothuroidea</taxon>
        <taxon>Aspidochirotacea</taxon>
        <taxon>Aspidochirotida</taxon>
        <taxon>Holothuriidae</taxon>
        <taxon>Holothuria</taxon>
    </lineage>
</organism>
<dbReference type="AlphaFoldDB" id="A0A9Q1H4U6"/>
<keyword evidence="6" id="KW-0675">Receptor</keyword>
<feature type="transmembrane region" description="Helical" evidence="8">
    <location>
        <begin position="6"/>
        <end position="26"/>
    </location>
</feature>
<dbReference type="PANTHER" id="PTHR45695:SF9">
    <property type="entry name" value="LEUCOKININ RECEPTOR"/>
    <property type="match status" value="1"/>
</dbReference>
<protein>
    <recommendedName>
        <fullName evidence="11">G-protein coupled receptors family 1 profile domain-containing protein</fullName>
    </recommendedName>
</protein>
<evidence type="ECO:0000256" key="6">
    <source>
        <dbReference type="ARBA" id="ARBA00023170"/>
    </source>
</evidence>
<reference evidence="9" key="1">
    <citation type="submission" date="2021-10" db="EMBL/GenBank/DDBJ databases">
        <title>Tropical sea cucumber genome reveals ecological adaptation and Cuvierian tubules defense mechanism.</title>
        <authorList>
            <person name="Chen T."/>
        </authorList>
    </citation>
    <scope>NUCLEOTIDE SEQUENCE</scope>
    <source>
        <strain evidence="9">Nanhai2018</strain>
        <tissue evidence="9">Muscle</tissue>
    </source>
</reference>